<evidence type="ECO:0000313" key="2">
    <source>
        <dbReference type="Proteomes" id="UP000183407"/>
    </source>
</evidence>
<reference evidence="2" key="1">
    <citation type="submission" date="2016-10" db="EMBL/GenBank/DDBJ databases">
        <authorList>
            <person name="Varghese N."/>
        </authorList>
    </citation>
    <scope>NUCLEOTIDE SEQUENCE [LARGE SCALE GENOMIC DNA]</scope>
    <source>
        <strain evidence="2">DSM 44719</strain>
    </source>
</reference>
<organism evidence="1 2">
    <name type="scientific">Rhodococcus jostii</name>
    <dbReference type="NCBI Taxonomy" id="132919"/>
    <lineage>
        <taxon>Bacteria</taxon>
        <taxon>Bacillati</taxon>
        <taxon>Actinomycetota</taxon>
        <taxon>Actinomycetes</taxon>
        <taxon>Mycobacteriales</taxon>
        <taxon>Nocardiaceae</taxon>
        <taxon>Rhodococcus</taxon>
    </lineage>
</organism>
<name>A0A1H4JIP9_RHOJO</name>
<protein>
    <recommendedName>
        <fullName evidence="3">Transposase</fullName>
    </recommendedName>
</protein>
<evidence type="ECO:0000313" key="1">
    <source>
        <dbReference type="EMBL" id="SEB46194.1"/>
    </source>
</evidence>
<dbReference type="EMBL" id="FNTL01000003">
    <property type="protein sequence ID" value="SEB46194.1"/>
    <property type="molecule type" value="Genomic_DNA"/>
</dbReference>
<accession>A0A1H4JIP9</accession>
<dbReference type="AlphaFoldDB" id="A0A1H4JIP9"/>
<dbReference type="Proteomes" id="UP000183407">
    <property type="component" value="Unassembled WGS sequence"/>
</dbReference>
<gene>
    <name evidence="1" type="ORF">SAMN04490220_0930</name>
</gene>
<evidence type="ECO:0008006" key="3">
    <source>
        <dbReference type="Google" id="ProtNLM"/>
    </source>
</evidence>
<sequence length="45" mass="5045">MLQALNISRYERRELDAIAATLNNHPRKSSMGAYLPKFLPGNASQ</sequence>
<proteinExistence type="predicted"/>